<keyword evidence="4" id="KW-0808">Transferase</keyword>
<keyword evidence="6 8" id="KW-1133">Transmembrane helix</keyword>
<dbReference type="InterPro" id="IPR038731">
    <property type="entry name" value="RgtA/B/C-like"/>
</dbReference>
<keyword evidence="7 8" id="KW-0472">Membrane</keyword>
<protein>
    <recommendedName>
        <fullName evidence="9">Glycosyltransferase RgtA/B/C/D-like domain-containing protein</fullName>
    </recommendedName>
</protein>
<accession>A0A1F7UUL1</accession>
<keyword evidence="5 8" id="KW-0812">Transmembrane</keyword>
<dbReference type="InterPro" id="IPR050297">
    <property type="entry name" value="LipidA_mod_glycosyltrf_83"/>
</dbReference>
<dbReference type="PANTHER" id="PTHR33908:SF3">
    <property type="entry name" value="UNDECAPRENYL PHOSPHATE-ALPHA-4-AMINO-4-DEOXY-L-ARABINOSE ARABINOSYL TRANSFERASE"/>
    <property type="match status" value="1"/>
</dbReference>
<feature type="transmembrane region" description="Helical" evidence="8">
    <location>
        <begin position="23"/>
        <end position="46"/>
    </location>
</feature>
<name>A0A1F7UUL1_9BACT</name>
<dbReference type="GO" id="GO:0005886">
    <property type="term" value="C:plasma membrane"/>
    <property type="evidence" value="ECO:0007669"/>
    <property type="project" value="UniProtKB-SubCell"/>
</dbReference>
<dbReference type="AlphaFoldDB" id="A0A1F7UUL1"/>
<feature type="transmembrane region" description="Helical" evidence="8">
    <location>
        <begin position="233"/>
        <end position="254"/>
    </location>
</feature>
<organism evidence="10 11">
    <name type="scientific">Candidatus Uhrbacteria bacterium RIFCSPLOWO2_01_FULL_47_25</name>
    <dbReference type="NCBI Taxonomy" id="1802402"/>
    <lineage>
        <taxon>Bacteria</taxon>
        <taxon>Candidatus Uhriibacteriota</taxon>
    </lineage>
</organism>
<evidence type="ECO:0000256" key="8">
    <source>
        <dbReference type="SAM" id="Phobius"/>
    </source>
</evidence>
<sequence>MDTVNPKLSAIISYVKLIFKRSFVAVLNERVQLVLILILGAALRLINLGNQPYWGDEALSAGVLRHYANLGDLIQYVRLIEYYPPLSYILLHFWSGIFGDSVLAMRSPSMILGTITIFVTYLFGQTMFNGRRVGLYAALIVAVLPMQINFSQSIRPYAMISLFGLLAAFAYVRYNQERSFVAIILYVISSVLGLYAHYSFIFILLPVAVFWIIETLLRDKESLVRSFITWLSVHAVIFLAFYPWLEFFLYKLIFNKYIIFSLPESMHFALRDVSFFGITVGQLLWTSKGLPVSRIEVFSILLVKLALIGFVAYLFWVKNEQIRQLFKGHASAITFLSWMIIVPMTMYLFSPVSIPYTPIPQQHIIIVSIMVALFIAVIIDQFSLKLQLLFISLFLTSLLTFTVNVIGDDSLWDVQYRLEGIASFINDNYNKGDIVVSGYNILRTDLNYYLRPELSTIGFYPTNYYGIDFMNSRDTMGLAETEFHFHLGQPTQQEFFSRMDNLVKFNKAKRIWLTFFIWPTWMENWAKERGWNKEFSSIHKLLPLELYEKKVENK</sequence>
<evidence type="ECO:0000256" key="5">
    <source>
        <dbReference type="ARBA" id="ARBA00022692"/>
    </source>
</evidence>
<evidence type="ECO:0000256" key="7">
    <source>
        <dbReference type="ARBA" id="ARBA00023136"/>
    </source>
</evidence>
<feature type="transmembrane region" description="Helical" evidence="8">
    <location>
        <begin position="266"/>
        <end position="285"/>
    </location>
</feature>
<dbReference type="GO" id="GO:0009103">
    <property type="term" value="P:lipopolysaccharide biosynthetic process"/>
    <property type="evidence" value="ECO:0007669"/>
    <property type="project" value="UniProtKB-ARBA"/>
</dbReference>
<feature type="transmembrane region" description="Helical" evidence="8">
    <location>
        <begin position="184"/>
        <end position="213"/>
    </location>
</feature>
<comment type="subcellular location">
    <subcellularLocation>
        <location evidence="1">Cell membrane</location>
        <topology evidence="1">Multi-pass membrane protein</topology>
    </subcellularLocation>
</comment>
<feature type="transmembrane region" description="Helical" evidence="8">
    <location>
        <begin position="297"/>
        <end position="317"/>
    </location>
</feature>
<feature type="transmembrane region" description="Helical" evidence="8">
    <location>
        <begin position="361"/>
        <end position="379"/>
    </location>
</feature>
<reference evidence="10 11" key="1">
    <citation type="journal article" date="2016" name="Nat. Commun.">
        <title>Thousands of microbial genomes shed light on interconnected biogeochemical processes in an aquifer system.</title>
        <authorList>
            <person name="Anantharaman K."/>
            <person name="Brown C.T."/>
            <person name="Hug L.A."/>
            <person name="Sharon I."/>
            <person name="Castelle C.J."/>
            <person name="Probst A.J."/>
            <person name="Thomas B.C."/>
            <person name="Singh A."/>
            <person name="Wilkins M.J."/>
            <person name="Karaoz U."/>
            <person name="Brodie E.L."/>
            <person name="Williams K.H."/>
            <person name="Hubbard S.S."/>
            <person name="Banfield J.F."/>
        </authorList>
    </citation>
    <scope>NUCLEOTIDE SEQUENCE [LARGE SCALE GENOMIC DNA]</scope>
</reference>
<gene>
    <name evidence="10" type="ORF">A2936_00185</name>
</gene>
<evidence type="ECO:0000256" key="4">
    <source>
        <dbReference type="ARBA" id="ARBA00022679"/>
    </source>
</evidence>
<feature type="transmembrane region" description="Helical" evidence="8">
    <location>
        <begin position="386"/>
        <end position="407"/>
    </location>
</feature>
<evidence type="ECO:0000256" key="1">
    <source>
        <dbReference type="ARBA" id="ARBA00004651"/>
    </source>
</evidence>
<dbReference type="GO" id="GO:0016763">
    <property type="term" value="F:pentosyltransferase activity"/>
    <property type="evidence" value="ECO:0007669"/>
    <property type="project" value="TreeGrafter"/>
</dbReference>
<keyword evidence="3" id="KW-0328">Glycosyltransferase</keyword>
<keyword evidence="2" id="KW-1003">Cell membrane</keyword>
<dbReference type="GO" id="GO:0010041">
    <property type="term" value="P:response to iron(III) ion"/>
    <property type="evidence" value="ECO:0007669"/>
    <property type="project" value="TreeGrafter"/>
</dbReference>
<evidence type="ECO:0000256" key="6">
    <source>
        <dbReference type="ARBA" id="ARBA00022989"/>
    </source>
</evidence>
<dbReference type="Proteomes" id="UP000176846">
    <property type="component" value="Unassembled WGS sequence"/>
</dbReference>
<feature type="domain" description="Glycosyltransferase RgtA/B/C/D-like" evidence="9">
    <location>
        <begin position="84"/>
        <end position="245"/>
    </location>
</feature>
<evidence type="ECO:0000256" key="3">
    <source>
        <dbReference type="ARBA" id="ARBA00022676"/>
    </source>
</evidence>
<dbReference type="Pfam" id="PF13231">
    <property type="entry name" value="PMT_2"/>
    <property type="match status" value="1"/>
</dbReference>
<comment type="caution">
    <text evidence="10">The sequence shown here is derived from an EMBL/GenBank/DDBJ whole genome shotgun (WGS) entry which is preliminary data.</text>
</comment>
<feature type="transmembrane region" description="Helical" evidence="8">
    <location>
        <begin position="103"/>
        <end position="124"/>
    </location>
</feature>
<feature type="transmembrane region" description="Helical" evidence="8">
    <location>
        <begin position="156"/>
        <end position="172"/>
    </location>
</feature>
<evidence type="ECO:0000259" key="9">
    <source>
        <dbReference type="Pfam" id="PF13231"/>
    </source>
</evidence>
<evidence type="ECO:0000256" key="2">
    <source>
        <dbReference type="ARBA" id="ARBA00022475"/>
    </source>
</evidence>
<proteinExistence type="predicted"/>
<dbReference type="PANTHER" id="PTHR33908">
    <property type="entry name" value="MANNOSYLTRANSFERASE YKCB-RELATED"/>
    <property type="match status" value="1"/>
</dbReference>
<feature type="transmembrane region" description="Helical" evidence="8">
    <location>
        <begin position="133"/>
        <end position="150"/>
    </location>
</feature>
<evidence type="ECO:0000313" key="10">
    <source>
        <dbReference type="EMBL" id="OGL81398.1"/>
    </source>
</evidence>
<evidence type="ECO:0000313" key="11">
    <source>
        <dbReference type="Proteomes" id="UP000176846"/>
    </source>
</evidence>
<feature type="transmembrane region" description="Helical" evidence="8">
    <location>
        <begin position="329"/>
        <end position="349"/>
    </location>
</feature>
<dbReference type="EMBL" id="MGEK01000030">
    <property type="protein sequence ID" value="OGL81398.1"/>
    <property type="molecule type" value="Genomic_DNA"/>
</dbReference>